<dbReference type="RefSeq" id="WP_063974443.1">
    <property type="nucleotide sequence ID" value="NZ_LQWZ01000007.1"/>
</dbReference>
<dbReference type="Gene3D" id="1.10.10.10">
    <property type="entry name" value="Winged helix-like DNA-binding domain superfamily/Winged helix DNA-binding domain"/>
    <property type="match status" value="1"/>
</dbReference>
<dbReference type="InterPro" id="IPR002514">
    <property type="entry name" value="Transposase_8"/>
</dbReference>
<sequence>MTKYSLETKLAAVLAYLEGRETSREVAQAHNVNRWMLEKWADKFQIHGMEAFQGTYTNYSMEFKLDVL</sequence>
<evidence type="ECO:0000313" key="2">
    <source>
        <dbReference type="Proteomes" id="UP000077271"/>
    </source>
</evidence>
<dbReference type="PANTHER" id="PTHR33795">
    <property type="entry name" value="INSERTION ELEMENT IS150 PROTEIN INSJ"/>
    <property type="match status" value="1"/>
</dbReference>
<protein>
    <recommendedName>
        <fullName evidence="3">Transposase</fullName>
    </recommendedName>
</protein>
<dbReference type="Proteomes" id="UP000077271">
    <property type="component" value="Unassembled WGS sequence"/>
</dbReference>
<dbReference type="AlphaFoldDB" id="A0A177KZF5"/>
<dbReference type="Pfam" id="PF01527">
    <property type="entry name" value="HTH_Tnp_1"/>
    <property type="match status" value="1"/>
</dbReference>
<comment type="caution">
    <text evidence="1">The sequence shown here is derived from an EMBL/GenBank/DDBJ whole genome shotgun (WGS) entry which is preliminary data.</text>
</comment>
<reference evidence="1 2" key="1">
    <citation type="submission" date="2016-01" db="EMBL/GenBank/DDBJ databases">
        <title>Investigation of taxonomic status of Bacillus aminovorans.</title>
        <authorList>
            <person name="Verma A."/>
            <person name="Pal Y."/>
            <person name="Krishnamurthi S."/>
        </authorList>
    </citation>
    <scope>NUCLEOTIDE SEQUENCE [LARGE SCALE GENOMIC DNA]</scope>
    <source>
        <strain evidence="1 2">DSM 4337</strain>
    </source>
</reference>
<dbReference type="GO" id="GO:0004803">
    <property type="term" value="F:transposase activity"/>
    <property type="evidence" value="ECO:0007669"/>
    <property type="project" value="InterPro"/>
</dbReference>
<dbReference type="GO" id="GO:0043565">
    <property type="term" value="F:sequence-specific DNA binding"/>
    <property type="evidence" value="ECO:0007669"/>
    <property type="project" value="InterPro"/>
</dbReference>
<name>A0A177KZF5_9BACI</name>
<proteinExistence type="predicted"/>
<organism evidence="1 2">
    <name type="scientific">Domibacillus aminovorans</name>
    <dbReference type="NCBI Taxonomy" id="29332"/>
    <lineage>
        <taxon>Bacteria</taxon>
        <taxon>Bacillati</taxon>
        <taxon>Bacillota</taxon>
        <taxon>Bacilli</taxon>
        <taxon>Bacillales</taxon>
        <taxon>Bacillaceae</taxon>
        <taxon>Domibacillus</taxon>
    </lineage>
</organism>
<dbReference type="InterPro" id="IPR010921">
    <property type="entry name" value="Trp_repressor/repl_initiator"/>
</dbReference>
<dbReference type="InterPro" id="IPR036388">
    <property type="entry name" value="WH-like_DNA-bd_sf"/>
</dbReference>
<dbReference type="GO" id="GO:0006313">
    <property type="term" value="P:DNA transposition"/>
    <property type="evidence" value="ECO:0007669"/>
    <property type="project" value="InterPro"/>
</dbReference>
<dbReference type="OrthoDB" id="2943149at2"/>
<evidence type="ECO:0000313" key="1">
    <source>
        <dbReference type="EMBL" id="OAH58602.1"/>
    </source>
</evidence>
<evidence type="ECO:0008006" key="3">
    <source>
        <dbReference type="Google" id="ProtNLM"/>
    </source>
</evidence>
<dbReference type="SUPFAM" id="SSF48295">
    <property type="entry name" value="TrpR-like"/>
    <property type="match status" value="1"/>
</dbReference>
<accession>A0A177KZF5</accession>
<gene>
    <name evidence="1" type="ORF">AWH48_16485</name>
</gene>
<dbReference type="InterPro" id="IPR052057">
    <property type="entry name" value="IS150/IS1296_orfA-like"/>
</dbReference>
<dbReference type="PANTHER" id="PTHR33795:SF1">
    <property type="entry name" value="INSERTION ELEMENT IS150 PROTEIN INSJ"/>
    <property type="match status" value="1"/>
</dbReference>
<dbReference type="EMBL" id="LQWZ01000007">
    <property type="protein sequence ID" value="OAH58602.1"/>
    <property type="molecule type" value="Genomic_DNA"/>
</dbReference>